<dbReference type="UniPathway" id="UPA00056">
    <property type="reaction ID" value="UER00094"/>
</dbReference>
<dbReference type="Pfam" id="PF00288">
    <property type="entry name" value="GHMP_kinases_N"/>
    <property type="match status" value="1"/>
</dbReference>
<keyword evidence="5 9" id="KW-0547">Nucleotide-binding</keyword>
<dbReference type="NCBIfam" id="TIGR00154">
    <property type="entry name" value="ispE"/>
    <property type="match status" value="1"/>
</dbReference>
<dbReference type="HOGENOM" id="CLU_053057_1_1_7"/>
<evidence type="ECO:0000256" key="6">
    <source>
        <dbReference type="ARBA" id="ARBA00022777"/>
    </source>
</evidence>
<dbReference type="InterPro" id="IPR036554">
    <property type="entry name" value="GHMP_kinase_C_sf"/>
</dbReference>
<organism evidence="12 13">
    <name type="scientific">Desulfurivibrio alkaliphilus (strain DSM 19089 / UNIQEM U267 / AHT2)</name>
    <dbReference type="NCBI Taxonomy" id="589865"/>
    <lineage>
        <taxon>Bacteria</taxon>
        <taxon>Pseudomonadati</taxon>
        <taxon>Thermodesulfobacteriota</taxon>
        <taxon>Desulfobulbia</taxon>
        <taxon>Desulfobulbales</taxon>
        <taxon>Desulfobulbaceae</taxon>
        <taxon>Desulfurivibrio</taxon>
    </lineage>
</organism>
<protein>
    <recommendedName>
        <fullName evidence="3 9">4-diphosphocytidyl-2-C-methyl-D-erythritol kinase</fullName>
        <shortName evidence="9">CMK</shortName>
        <ecNumber evidence="2 9">2.7.1.148</ecNumber>
    </recommendedName>
    <alternativeName>
        <fullName evidence="8 9">4-(cytidine-5'-diphospho)-2-C-methyl-D-erythritol kinase</fullName>
    </alternativeName>
</protein>
<comment type="pathway">
    <text evidence="9">Isoprenoid biosynthesis; isopentenyl diphosphate biosynthesis via DXP pathway; isopentenyl diphosphate from 1-deoxy-D-xylulose 5-phosphate: step 3/6.</text>
</comment>
<evidence type="ECO:0000256" key="7">
    <source>
        <dbReference type="ARBA" id="ARBA00022840"/>
    </source>
</evidence>
<dbReference type="FunCoup" id="D6Z150">
    <property type="interactions" value="271"/>
</dbReference>
<comment type="similarity">
    <text evidence="1 9">Belongs to the GHMP kinase family. IspE subfamily.</text>
</comment>
<proteinExistence type="inferred from homology"/>
<dbReference type="EC" id="2.7.1.148" evidence="2 9"/>
<evidence type="ECO:0000256" key="1">
    <source>
        <dbReference type="ARBA" id="ARBA00009684"/>
    </source>
</evidence>
<dbReference type="GO" id="GO:0016114">
    <property type="term" value="P:terpenoid biosynthetic process"/>
    <property type="evidence" value="ECO:0007669"/>
    <property type="project" value="UniProtKB-UniRule"/>
</dbReference>
<dbReference type="PANTHER" id="PTHR43527">
    <property type="entry name" value="4-DIPHOSPHOCYTIDYL-2-C-METHYL-D-ERYTHRITOL KINASE, CHLOROPLASTIC"/>
    <property type="match status" value="1"/>
</dbReference>
<dbReference type="PIRSF" id="PIRSF010376">
    <property type="entry name" value="IspE"/>
    <property type="match status" value="1"/>
</dbReference>
<dbReference type="OrthoDB" id="9809438at2"/>
<feature type="binding site" evidence="9">
    <location>
        <begin position="101"/>
        <end position="111"/>
    </location>
    <ligand>
        <name>ATP</name>
        <dbReference type="ChEBI" id="CHEBI:30616"/>
    </ligand>
</feature>
<dbReference type="InterPro" id="IPR020568">
    <property type="entry name" value="Ribosomal_Su5_D2-typ_SF"/>
</dbReference>
<evidence type="ECO:0000256" key="5">
    <source>
        <dbReference type="ARBA" id="ARBA00022741"/>
    </source>
</evidence>
<evidence type="ECO:0000313" key="12">
    <source>
        <dbReference type="EMBL" id="ADH85305.1"/>
    </source>
</evidence>
<dbReference type="AlphaFoldDB" id="D6Z150"/>
<dbReference type="eggNOG" id="COG1947">
    <property type="taxonomic scope" value="Bacteria"/>
</dbReference>
<dbReference type="GO" id="GO:0005524">
    <property type="term" value="F:ATP binding"/>
    <property type="evidence" value="ECO:0007669"/>
    <property type="project" value="UniProtKB-UniRule"/>
</dbReference>
<feature type="active site" evidence="9">
    <location>
        <position position="17"/>
    </location>
</feature>
<evidence type="ECO:0000256" key="3">
    <source>
        <dbReference type="ARBA" id="ARBA00017473"/>
    </source>
</evidence>
<dbReference type="KEGG" id="dak:DaAHT2_0599"/>
<dbReference type="InterPro" id="IPR013750">
    <property type="entry name" value="GHMP_kinase_C_dom"/>
</dbReference>
<evidence type="ECO:0000259" key="11">
    <source>
        <dbReference type="Pfam" id="PF08544"/>
    </source>
</evidence>
<evidence type="ECO:0000256" key="4">
    <source>
        <dbReference type="ARBA" id="ARBA00022679"/>
    </source>
</evidence>
<dbReference type="EMBL" id="CP001940">
    <property type="protein sequence ID" value="ADH85305.1"/>
    <property type="molecule type" value="Genomic_DNA"/>
</dbReference>
<feature type="domain" description="GHMP kinase C-terminal" evidence="11">
    <location>
        <begin position="217"/>
        <end position="276"/>
    </location>
</feature>
<dbReference type="Gene3D" id="3.30.230.10">
    <property type="match status" value="1"/>
</dbReference>
<keyword evidence="13" id="KW-1185">Reference proteome</keyword>
<gene>
    <name evidence="9" type="primary">ispE</name>
    <name evidence="12" type="ordered locus">DaAHT2_0599</name>
</gene>
<comment type="function">
    <text evidence="9">Catalyzes the phosphorylation of the position 2 hydroxy group of 4-diphosphocytidyl-2C-methyl-D-erythritol.</text>
</comment>
<dbReference type="HAMAP" id="MF_00061">
    <property type="entry name" value="IspE"/>
    <property type="match status" value="1"/>
</dbReference>
<evidence type="ECO:0000256" key="2">
    <source>
        <dbReference type="ARBA" id="ARBA00012052"/>
    </source>
</evidence>
<dbReference type="Proteomes" id="UP000001508">
    <property type="component" value="Chromosome"/>
</dbReference>
<accession>D6Z150</accession>
<dbReference type="NCBIfam" id="NF011202">
    <property type="entry name" value="PRK14608.1"/>
    <property type="match status" value="1"/>
</dbReference>
<dbReference type="InterPro" id="IPR014721">
    <property type="entry name" value="Ribsml_uS5_D2-typ_fold_subgr"/>
</dbReference>
<dbReference type="InParanoid" id="D6Z150"/>
<dbReference type="SUPFAM" id="SSF54211">
    <property type="entry name" value="Ribosomal protein S5 domain 2-like"/>
    <property type="match status" value="1"/>
</dbReference>
<feature type="active site" evidence="9">
    <location>
        <position position="143"/>
    </location>
</feature>
<name>D6Z150_DESAT</name>
<dbReference type="InterPro" id="IPR004424">
    <property type="entry name" value="IspE"/>
</dbReference>
<dbReference type="RefSeq" id="WP_013162836.1">
    <property type="nucleotide sequence ID" value="NC_014216.1"/>
</dbReference>
<keyword evidence="4 9" id="KW-0808">Transferase</keyword>
<sequence length="290" mass="30790">MSSSPAERKLAIQAPAKINYYLRILGKRPDGYHELDSLMIKLELADDLVLRRRSTAGIEVRCPGKEVPTGPANLVYQAAAAFFAHCRLDPALEITLTKRIPVAAGLGGGSSDAAAVLRGLDQLYGTGLGLEQLQALARPLGADVPFFVQPEPAARARGIGEQLTPVPVPAGVNWIVLVNPGFGVSTKWVYDNFPLTKQSDPANFTGSSAAEALPPHNDLEAVTLAGYPELATIRRQLLAAGASAALMSGSGPTMFAVFAEEPAARACAAGMARQYRKVYVTRPCWGVVKR</sequence>
<keyword evidence="6 9" id="KW-0418">Kinase</keyword>
<comment type="catalytic activity">
    <reaction evidence="9">
        <text>4-CDP-2-C-methyl-D-erythritol + ATP = 4-CDP-2-C-methyl-D-erythritol 2-phosphate + ADP + H(+)</text>
        <dbReference type="Rhea" id="RHEA:18437"/>
        <dbReference type="ChEBI" id="CHEBI:15378"/>
        <dbReference type="ChEBI" id="CHEBI:30616"/>
        <dbReference type="ChEBI" id="CHEBI:57823"/>
        <dbReference type="ChEBI" id="CHEBI:57919"/>
        <dbReference type="ChEBI" id="CHEBI:456216"/>
        <dbReference type="EC" id="2.7.1.148"/>
    </reaction>
</comment>
<dbReference type="STRING" id="589865.DaAHT2_0599"/>
<keyword evidence="9" id="KW-0414">Isoprene biosynthesis</keyword>
<dbReference type="GO" id="GO:0050515">
    <property type="term" value="F:4-(cytidine 5'-diphospho)-2-C-methyl-D-erythritol kinase activity"/>
    <property type="evidence" value="ECO:0007669"/>
    <property type="project" value="UniProtKB-UniRule"/>
</dbReference>
<dbReference type="PANTHER" id="PTHR43527:SF2">
    <property type="entry name" value="4-DIPHOSPHOCYTIDYL-2-C-METHYL-D-ERYTHRITOL KINASE, CHLOROPLASTIC"/>
    <property type="match status" value="1"/>
</dbReference>
<evidence type="ECO:0000256" key="8">
    <source>
        <dbReference type="ARBA" id="ARBA00032554"/>
    </source>
</evidence>
<evidence type="ECO:0000313" key="13">
    <source>
        <dbReference type="Proteomes" id="UP000001508"/>
    </source>
</evidence>
<keyword evidence="7 9" id="KW-0067">ATP-binding</keyword>
<evidence type="ECO:0000259" key="10">
    <source>
        <dbReference type="Pfam" id="PF00288"/>
    </source>
</evidence>
<reference evidence="13" key="1">
    <citation type="submission" date="2010-02" db="EMBL/GenBank/DDBJ databases">
        <title>Complete sequence of Desulfurivibrio alkaliphilus AHT2.</title>
        <authorList>
            <consortium name="US DOE Joint Genome Institute"/>
            <person name="Pitluck S."/>
            <person name="Chertkov O."/>
            <person name="Detter J.C."/>
            <person name="Han C."/>
            <person name="Tapia R."/>
            <person name="Larimer F."/>
            <person name="Land M."/>
            <person name="Hauser L."/>
            <person name="Kyrpides N."/>
            <person name="Mikhailova N."/>
            <person name="Sorokin D.Y."/>
            <person name="Muyzer G."/>
            <person name="Woyke T."/>
        </authorList>
    </citation>
    <scope>NUCLEOTIDE SEQUENCE [LARGE SCALE GENOMIC DNA]</scope>
    <source>
        <strain evidence="13">DSM 19089 / UNIQEM U267 / AHT2</strain>
    </source>
</reference>
<evidence type="ECO:0000256" key="9">
    <source>
        <dbReference type="HAMAP-Rule" id="MF_00061"/>
    </source>
</evidence>
<dbReference type="GO" id="GO:0019288">
    <property type="term" value="P:isopentenyl diphosphate biosynthetic process, methylerythritol 4-phosphate pathway"/>
    <property type="evidence" value="ECO:0007669"/>
    <property type="project" value="UniProtKB-UniRule"/>
</dbReference>
<dbReference type="InterPro" id="IPR006204">
    <property type="entry name" value="GHMP_kinase_N_dom"/>
</dbReference>
<dbReference type="Pfam" id="PF08544">
    <property type="entry name" value="GHMP_kinases_C"/>
    <property type="match status" value="1"/>
</dbReference>
<feature type="domain" description="GHMP kinase N-terminal" evidence="10">
    <location>
        <begin position="73"/>
        <end position="148"/>
    </location>
</feature>
<dbReference type="SUPFAM" id="SSF55060">
    <property type="entry name" value="GHMP Kinase, C-terminal domain"/>
    <property type="match status" value="1"/>
</dbReference>
<dbReference type="Gene3D" id="3.30.70.890">
    <property type="entry name" value="GHMP kinase, C-terminal domain"/>
    <property type="match status" value="1"/>
</dbReference>